<reference evidence="6 7" key="1">
    <citation type="journal article" date="2024" name="Nat. Commun.">
        <title>Phylogenomics reveals the evolutionary origins of lichenization in chlorophyte algae.</title>
        <authorList>
            <person name="Puginier C."/>
            <person name="Libourel C."/>
            <person name="Otte J."/>
            <person name="Skaloud P."/>
            <person name="Haon M."/>
            <person name="Grisel S."/>
            <person name="Petersen M."/>
            <person name="Berrin J.G."/>
            <person name="Delaux P.M."/>
            <person name="Dal Grande F."/>
            <person name="Keller J."/>
        </authorList>
    </citation>
    <scope>NUCLEOTIDE SEQUENCE [LARGE SCALE GENOMIC DNA]</scope>
    <source>
        <strain evidence="6 7">SAG 2145</strain>
    </source>
</reference>
<evidence type="ECO:0000313" key="7">
    <source>
        <dbReference type="Proteomes" id="UP001438707"/>
    </source>
</evidence>
<feature type="domain" description="BZIP" evidence="5">
    <location>
        <begin position="89"/>
        <end position="152"/>
    </location>
</feature>
<dbReference type="InterPro" id="IPR004827">
    <property type="entry name" value="bZIP"/>
</dbReference>
<organism evidence="6 7">
    <name type="scientific">Apatococcus lobatus</name>
    <dbReference type="NCBI Taxonomy" id="904363"/>
    <lineage>
        <taxon>Eukaryota</taxon>
        <taxon>Viridiplantae</taxon>
        <taxon>Chlorophyta</taxon>
        <taxon>core chlorophytes</taxon>
        <taxon>Trebouxiophyceae</taxon>
        <taxon>Chlorellales</taxon>
        <taxon>Chlorellaceae</taxon>
        <taxon>Apatococcus</taxon>
    </lineage>
</organism>
<feature type="region of interest" description="Disordered" evidence="4">
    <location>
        <begin position="31"/>
        <end position="108"/>
    </location>
</feature>
<feature type="compositionally biased region" description="Basic and acidic residues" evidence="4">
    <location>
        <begin position="56"/>
        <end position="65"/>
    </location>
</feature>
<accession>A0AAW1S6I8</accession>
<gene>
    <name evidence="6" type="ORF">WJX74_007358</name>
</gene>
<dbReference type="Proteomes" id="UP001438707">
    <property type="component" value="Unassembled WGS sequence"/>
</dbReference>
<keyword evidence="3" id="KW-0539">Nucleus</keyword>
<comment type="caution">
    <text evidence="6">The sequence shown here is derived from an EMBL/GenBank/DDBJ whole genome shotgun (WGS) entry which is preliminary data.</text>
</comment>
<dbReference type="GO" id="GO:0045893">
    <property type="term" value="P:positive regulation of DNA-templated transcription"/>
    <property type="evidence" value="ECO:0007669"/>
    <property type="project" value="TreeGrafter"/>
</dbReference>
<evidence type="ECO:0000259" key="5">
    <source>
        <dbReference type="PROSITE" id="PS50217"/>
    </source>
</evidence>
<evidence type="ECO:0000256" key="1">
    <source>
        <dbReference type="ARBA" id="ARBA00023015"/>
    </source>
</evidence>
<dbReference type="InterPro" id="IPR046347">
    <property type="entry name" value="bZIP_sf"/>
</dbReference>
<keyword evidence="7" id="KW-1185">Reference proteome</keyword>
<dbReference type="InterPro" id="IPR044759">
    <property type="entry name" value="bZIP_RF2"/>
</dbReference>
<dbReference type="GO" id="GO:0003677">
    <property type="term" value="F:DNA binding"/>
    <property type="evidence" value="ECO:0007669"/>
    <property type="project" value="TreeGrafter"/>
</dbReference>
<keyword evidence="1" id="KW-0805">Transcription regulation</keyword>
<dbReference type="PROSITE" id="PS50217">
    <property type="entry name" value="BZIP"/>
    <property type="match status" value="1"/>
</dbReference>
<keyword evidence="2" id="KW-0804">Transcription</keyword>
<dbReference type="GO" id="GO:0003700">
    <property type="term" value="F:DNA-binding transcription factor activity"/>
    <property type="evidence" value="ECO:0007669"/>
    <property type="project" value="InterPro"/>
</dbReference>
<sequence length="331" mass="35534">MLLEALANTGPFDLDFYETAASLDDFLAAHLPDQAPKPADAACPSSAGEPSPQPETSDRSSEQEGPRSGPEPGVSGDSDDSNDDDDPEDLNRTKRVMANRQSARQSRLRKMRRISLLDQMVQNLQLSIAELEPRLSRLQGKHLRLQAERVSFQSELAALVSESNCKQSLNKALHDEVCCMSRRTQSIDTAQPSQHLCSQPGLASSCTAPCMPSAFIPDPPPGCFLMPAQPVLAGQHPVALAPAQCQPQPTFDPPFDSLSTSATSDVQCKPVQVIAPGAFLTATPMRSKPAAWTGYAGSQPAPMYSRNASLPSMSMLRRCGPQLSLPEGLKA</sequence>
<evidence type="ECO:0000256" key="2">
    <source>
        <dbReference type="ARBA" id="ARBA00023163"/>
    </source>
</evidence>
<dbReference type="EMBL" id="JALJOS010000003">
    <property type="protein sequence ID" value="KAK9841534.1"/>
    <property type="molecule type" value="Genomic_DNA"/>
</dbReference>
<dbReference type="PANTHER" id="PTHR46391">
    <property type="entry name" value="BASIC LEUCINE ZIPPER 34"/>
    <property type="match status" value="1"/>
</dbReference>
<name>A0AAW1S6I8_9CHLO</name>
<proteinExistence type="predicted"/>
<dbReference type="PROSITE" id="PS00036">
    <property type="entry name" value="BZIP_BASIC"/>
    <property type="match status" value="1"/>
</dbReference>
<evidence type="ECO:0000256" key="4">
    <source>
        <dbReference type="SAM" id="MobiDB-lite"/>
    </source>
</evidence>
<dbReference type="PANTHER" id="PTHR46391:SF35">
    <property type="entry name" value="BASIC LEUCINE ZIPPER 34-LIKE ISOFORM X1"/>
    <property type="match status" value="1"/>
</dbReference>
<feature type="compositionally biased region" description="Acidic residues" evidence="4">
    <location>
        <begin position="77"/>
        <end position="88"/>
    </location>
</feature>
<dbReference type="SUPFAM" id="SSF57959">
    <property type="entry name" value="Leucine zipper domain"/>
    <property type="match status" value="1"/>
</dbReference>
<dbReference type="Gene3D" id="3.30.160.60">
    <property type="entry name" value="Classic Zinc Finger"/>
    <property type="match status" value="1"/>
</dbReference>
<evidence type="ECO:0000256" key="3">
    <source>
        <dbReference type="ARBA" id="ARBA00023242"/>
    </source>
</evidence>
<dbReference type="SMART" id="SM00338">
    <property type="entry name" value="BRLZ"/>
    <property type="match status" value="1"/>
</dbReference>
<dbReference type="AlphaFoldDB" id="A0AAW1S6I8"/>
<dbReference type="CDD" id="cd14703">
    <property type="entry name" value="bZIP_plant_RF2"/>
    <property type="match status" value="1"/>
</dbReference>
<protein>
    <recommendedName>
        <fullName evidence="5">BZIP domain-containing protein</fullName>
    </recommendedName>
</protein>
<dbReference type="GO" id="GO:0005634">
    <property type="term" value="C:nucleus"/>
    <property type="evidence" value="ECO:0007669"/>
    <property type="project" value="TreeGrafter"/>
</dbReference>
<evidence type="ECO:0000313" key="6">
    <source>
        <dbReference type="EMBL" id="KAK9841534.1"/>
    </source>
</evidence>
<dbReference type="InterPro" id="IPR052483">
    <property type="entry name" value="bZIP_transcription_regulators"/>
</dbReference>